<evidence type="ECO:0000259" key="1">
    <source>
        <dbReference type="Pfam" id="PF00646"/>
    </source>
</evidence>
<dbReference type="AlphaFoldDB" id="A0A0D9WUL3"/>
<reference evidence="4" key="2">
    <citation type="submission" date="2013-12" db="EMBL/GenBank/DDBJ databases">
        <authorList>
            <person name="Yu Y."/>
            <person name="Lee S."/>
            <person name="de Baynast K."/>
            <person name="Wissotski M."/>
            <person name="Liu L."/>
            <person name="Talag J."/>
            <person name="Goicoechea J."/>
            <person name="Angelova A."/>
            <person name="Jetty R."/>
            <person name="Kudrna D."/>
            <person name="Golser W."/>
            <person name="Rivera L."/>
            <person name="Zhang J."/>
            <person name="Wing R."/>
        </authorList>
    </citation>
    <scope>NUCLEOTIDE SEQUENCE</scope>
</reference>
<dbReference type="InterPro" id="IPR055411">
    <property type="entry name" value="LRR_FXL15/At3g58940/PEG3-like"/>
</dbReference>
<dbReference type="Pfam" id="PF00646">
    <property type="entry name" value="F-box"/>
    <property type="match status" value="1"/>
</dbReference>
<dbReference type="Pfam" id="PF24758">
    <property type="entry name" value="LRR_At5g56370"/>
    <property type="match status" value="1"/>
</dbReference>
<dbReference type="SUPFAM" id="SSF81383">
    <property type="entry name" value="F-box domain"/>
    <property type="match status" value="1"/>
</dbReference>
<reference evidence="3" key="3">
    <citation type="submission" date="2015-04" db="UniProtKB">
        <authorList>
            <consortium name="EnsemblPlants"/>
        </authorList>
    </citation>
    <scope>IDENTIFICATION</scope>
</reference>
<evidence type="ECO:0000313" key="4">
    <source>
        <dbReference type="Proteomes" id="UP000032180"/>
    </source>
</evidence>
<dbReference type="HOGENOM" id="CLU_661187_0_0_1"/>
<dbReference type="InterPro" id="IPR001810">
    <property type="entry name" value="F-box_dom"/>
</dbReference>
<dbReference type="Proteomes" id="UP000032180">
    <property type="component" value="Chromosome 7"/>
</dbReference>
<feature type="domain" description="F-box" evidence="1">
    <location>
        <begin position="4"/>
        <end position="42"/>
    </location>
</feature>
<dbReference type="InterPro" id="IPR050232">
    <property type="entry name" value="FBL13/AtMIF1-like"/>
</dbReference>
<proteinExistence type="predicted"/>
<protein>
    <recommendedName>
        <fullName evidence="5">F-box domain-containing protein</fullName>
    </recommendedName>
</protein>
<evidence type="ECO:0000259" key="2">
    <source>
        <dbReference type="Pfam" id="PF24758"/>
    </source>
</evidence>
<name>A0A0D9WUL3_9ORYZ</name>
<feature type="domain" description="F-box/LRR-repeat protein 15/At3g58940/PEG3-like LRR" evidence="2">
    <location>
        <begin position="97"/>
        <end position="258"/>
    </location>
</feature>
<dbReference type="PANTHER" id="PTHR31900">
    <property type="entry name" value="F-BOX/RNI SUPERFAMILY PROTEIN-RELATED"/>
    <property type="match status" value="1"/>
</dbReference>
<evidence type="ECO:0008006" key="5">
    <source>
        <dbReference type="Google" id="ProtNLM"/>
    </source>
</evidence>
<dbReference type="Gramene" id="LPERR07G00270.1">
    <property type="protein sequence ID" value="LPERR07G00270.1"/>
    <property type="gene ID" value="LPERR07G00270"/>
</dbReference>
<accession>A0A0D9WUL3</accession>
<dbReference type="SUPFAM" id="SSF52047">
    <property type="entry name" value="RNI-like"/>
    <property type="match status" value="1"/>
</dbReference>
<keyword evidence="4" id="KW-1185">Reference proteome</keyword>
<dbReference type="InterPro" id="IPR036047">
    <property type="entry name" value="F-box-like_dom_sf"/>
</dbReference>
<dbReference type="PANTHER" id="PTHR31900:SF30">
    <property type="entry name" value="SUPERFAMILY PROTEIN, PUTATIVE-RELATED"/>
    <property type="match status" value="1"/>
</dbReference>
<sequence>MASLDDLPVCILQCIVMLLPLLDAVRISTLSRRLRAAWMGMDTYQLDASVIPDHVAYRNAAFGSLVDDVVFNHSGPGIKFISLANTRYGFDGDQRVTAWLNRLASPDHHRLETLDVDIGAVVHTPASLFRCETLVDLRLMVHGNARGLGAVHLPALRRLCLEHVVFSSTSFQNLMDGCQSSLEMLHLIHCVVADREDDAGSINIRGEALRRVVFNGITGYGMVPFEVSAPNVDEFVFSGRNMVIAENGGVRRLVARKLSLLMDDKVWLYRMFAPLYFLSVGTNMARIISGFHGLLELVISGWSIEYLSRIVHNVNLPEWGIEVLRVEGMWPNQGQAGIVLRLLRSSPCLKDLYITNELDHPELISTDANREDYPETPQFLFEAVPGRLSHLKFFLMRNFTGDLNEMSIVHFVRGSSFISSIDHPDDFRVMDVFGHNWINTINNLQLL</sequence>
<evidence type="ECO:0000313" key="3">
    <source>
        <dbReference type="EnsemblPlants" id="LPERR07G00270.1"/>
    </source>
</evidence>
<reference evidence="3 4" key="1">
    <citation type="submission" date="2012-08" db="EMBL/GenBank/DDBJ databases">
        <title>Oryza genome evolution.</title>
        <authorList>
            <person name="Wing R.A."/>
        </authorList>
    </citation>
    <scope>NUCLEOTIDE SEQUENCE</scope>
</reference>
<organism evidence="3 4">
    <name type="scientific">Leersia perrieri</name>
    <dbReference type="NCBI Taxonomy" id="77586"/>
    <lineage>
        <taxon>Eukaryota</taxon>
        <taxon>Viridiplantae</taxon>
        <taxon>Streptophyta</taxon>
        <taxon>Embryophyta</taxon>
        <taxon>Tracheophyta</taxon>
        <taxon>Spermatophyta</taxon>
        <taxon>Magnoliopsida</taxon>
        <taxon>Liliopsida</taxon>
        <taxon>Poales</taxon>
        <taxon>Poaceae</taxon>
        <taxon>BOP clade</taxon>
        <taxon>Oryzoideae</taxon>
        <taxon>Oryzeae</taxon>
        <taxon>Oryzinae</taxon>
        <taxon>Leersia</taxon>
    </lineage>
</organism>
<dbReference type="EnsemblPlants" id="LPERR07G00270.1">
    <property type="protein sequence ID" value="LPERR07G00270.1"/>
    <property type="gene ID" value="LPERR07G00270"/>
</dbReference>
<dbReference type="STRING" id="77586.A0A0D9WUL3"/>